<comment type="similarity">
    <text evidence="2">Belongs to the UPF0718 family.</text>
</comment>
<evidence type="ECO:0000313" key="9">
    <source>
        <dbReference type="Proteomes" id="UP000034894"/>
    </source>
</evidence>
<protein>
    <recommendedName>
        <fullName evidence="10">Permease</fullName>
    </recommendedName>
</protein>
<evidence type="ECO:0000256" key="2">
    <source>
        <dbReference type="ARBA" id="ARBA00006386"/>
    </source>
</evidence>
<keyword evidence="5 7" id="KW-1133">Transmembrane helix</keyword>
<feature type="transmembrane region" description="Helical" evidence="7">
    <location>
        <begin position="20"/>
        <end position="36"/>
    </location>
</feature>
<dbReference type="Proteomes" id="UP000034894">
    <property type="component" value="Unassembled WGS sequence"/>
</dbReference>
<reference evidence="8 9" key="1">
    <citation type="journal article" date="2015" name="Nature">
        <title>rRNA introns, odd ribosomes, and small enigmatic genomes across a large radiation of phyla.</title>
        <authorList>
            <person name="Brown C.T."/>
            <person name="Hug L.A."/>
            <person name="Thomas B.C."/>
            <person name="Sharon I."/>
            <person name="Castelle C.J."/>
            <person name="Singh A."/>
            <person name="Wilkins M.J."/>
            <person name="Williams K.H."/>
            <person name="Banfield J.F."/>
        </authorList>
    </citation>
    <scope>NUCLEOTIDE SEQUENCE [LARGE SCALE GENOMIC DNA]</scope>
</reference>
<dbReference type="PANTHER" id="PTHR34184">
    <property type="entry name" value="UPF0718 PROTEIN YCGR"/>
    <property type="match status" value="1"/>
</dbReference>
<feature type="transmembrane region" description="Helical" evidence="7">
    <location>
        <begin position="113"/>
        <end position="136"/>
    </location>
</feature>
<comment type="caution">
    <text evidence="8">The sequence shown here is derived from an EMBL/GenBank/DDBJ whole genome shotgun (WGS) entry which is preliminary data.</text>
</comment>
<evidence type="ECO:0000256" key="3">
    <source>
        <dbReference type="ARBA" id="ARBA00022475"/>
    </source>
</evidence>
<dbReference type="Pfam" id="PF03773">
    <property type="entry name" value="ArsP_1"/>
    <property type="match status" value="1"/>
</dbReference>
<feature type="transmembrane region" description="Helical" evidence="7">
    <location>
        <begin position="231"/>
        <end position="254"/>
    </location>
</feature>
<dbReference type="PANTHER" id="PTHR34184:SF4">
    <property type="entry name" value="UPF0718 PROTEIN YCGR"/>
    <property type="match status" value="1"/>
</dbReference>
<sequence>MTDLYYLQLIKDTFFQYSKVILPWFLIGIAVTYYAEKYLFKPEFFKRFIGPVTFPKILISQALGMLSPLSIMSFLPLAGELIQDGINPAFLFSFLIAERAYDIQSFFIITGLFGFKIALLNALVIFISLVVTSYFIKRESVAVINHAPIKLNHFFSRQFKMLLIIMAGIIIASLLRSLLPEEYMIRTASNPLGGTIVSLVLGLVLYFGPIAGNYPIARAFADLGMSNTGVFSFLTVSPLFNIVIMSLFSAVVGIKLVGKAVLIYVVTSLVLILLINPFL</sequence>
<dbReference type="STRING" id="1618443.UV73_C0015G0031"/>
<name>A0A0G1FKU0_9BACT</name>
<proteinExistence type="inferred from homology"/>
<feature type="transmembrane region" description="Helical" evidence="7">
    <location>
        <begin position="161"/>
        <end position="179"/>
    </location>
</feature>
<evidence type="ECO:0000313" key="8">
    <source>
        <dbReference type="EMBL" id="KKS95656.1"/>
    </source>
</evidence>
<evidence type="ECO:0000256" key="5">
    <source>
        <dbReference type="ARBA" id="ARBA00022989"/>
    </source>
</evidence>
<feature type="transmembrane region" description="Helical" evidence="7">
    <location>
        <begin position="57"/>
        <end position="79"/>
    </location>
</feature>
<keyword evidence="3" id="KW-1003">Cell membrane</keyword>
<dbReference type="GO" id="GO:0005886">
    <property type="term" value="C:plasma membrane"/>
    <property type="evidence" value="ECO:0007669"/>
    <property type="project" value="UniProtKB-SubCell"/>
</dbReference>
<dbReference type="InterPro" id="IPR052923">
    <property type="entry name" value="UPF0718"/>
</dbReference>
<organism evidence="8 9">
    <name type="scientific">Candidatus Gottesmanbacteria bacterium GW2011_GWA2_43_14</name>
    <dbReference type="NCBI Taxonomy" id="1618443"/>
    <lineage>
        <taxon>Bacteria</taxon>
        <taxon>Candidatus Gottesmaniibacteriota</taxon>
    </lineage>
</organism>
<comment type="subcellular location">
    <subcellularLocation>
        <location evidence="1">Cell membrane</location>
        <topology evidence="1">Multi-pass membrane protein</topology>
    </subcellularLocation>
</comment>
<accession>A0A0G1FKU0</accession>
<feature type="transmembrane region" description="Helical" evidence="7">
    <location>
        <begin position="261"/>
        <end position="278"/>
    </location>
</feature>
<evidence type="ECO:0008006" key="10">
    <source>
        <dbReference type="Google" id="ProtNLM"/>
    </source>
</evidence>
<dbReference type="InterPro" id="IPR005524">
    <property type="entry name" value="DUF318"/>
</dbReference>
<feature type="transmembrane region" description="Helical" evidence="7">
    <location>
        <begin position="191"/>
        <end position="211"/>
    </location>
</feature>
<dbReference type="AlphaFoldDB" id="A0A0G1FKU0"/>
<keyword evidence="4 7" id="KW-0812">Transmembrane</keyword>
<evidence type="ECO:0000256" key="6">
    <source>
        <dbReference type="ARBA" id="ARBA00023136"/>
    </source>
</evidence>
<evidence type="ECO:0000256" key="7">
    <source>
        <dbReference type="SAM" id="Phobius"/>
    </source>
</evidence>
<evidence type="ECO:0000256" key="4">
    <source>
        <dbReference type="ARBA" id="ARBA00022692"/>
    </source>
</evidence>
<keyword evidence="6 7" id="KW-0472">Membrane</keyword>
<evidence type="ECO:0000256" key="1">
    <source>
        <dbReference type="ARBA" id="ARBA00004651"/>
    </source>
</evidence>
<gene>
    <name evidence="8" type="ORF">UV73_C0015G0031</name>
</gene>
<dbReference type="EMBL" id="LCFP01000015">
    <property type="protein sequence ID" value="KKS95656.1"/>
    <property type="molecule type" value="Genomic_DNA"/>
</dbReference>